<dbReference type="AlphaFoldDB" id="I7K8N2"/>
<dbReference type="RefSeq" id="WP_008909138.1">
    <property type="nucleotide sequence ID" value="NZ_CAKP01000096.1"/>
</dbReference>
<dbReference type="PANTHER" id="PTHR30619:SF7">
    <property type="entry name" value="BETA-LACTAMASE DOMAIN PROTEIN"/>
    <property type="match status" value="1"/>
</dbReference>
<keyword evidence="3" id="KW-1185">Reference proteome</keyword>
<accession>I7K8N2</accession>
<dbReference type="SMART" id="SM00849">
    <property type="entry name" value="Lactamase_B"/>
    <property type="match status" value="1"/>
</dbReference>
<comment type="caution">
    <text evidence="2">The sequence shown here is derived from an EMBL/GenBank/DDBJ whole genome shotgun (WGS) entry which is preliminary data.</text>
</comment>
<dbReference type="EMBL" id="CAKP01000096">
    <property type="protein sequence ID" value="CCJ33880.1"/>
    <property type="molecule type" value="Genomic_DNA"/>
</dbReference>
<organism evidence="2 3">
    <name type="scientific">Caloramator australicus RC3</name>
    <dbReference type="NCBI Taxonomy" id="857293"/>
    <lineage>
        <taxon>Bacteria</taxon>
        <taxon>Bacillati</taxon>
        <taxon>Bacillota</taxon>
        <taxon>Clostridia</taxon>
        <taxon>Eubacteriales</taxon>
        <taxon>Clostridiaceae</taxon>
        <taxon>Caloramator</taxon>
    </lineage>
</organism>
<name>I7K8N2_9CLOT</name>
<reference evidence="2 3" key="1">
    <citation type="journal article" date="2011" name="J. Bacteriol.">
        <title>Draft genome sequence of Caloramator australicus strain RC3T, a thermoanaerobe from the Great Artesian Basin of Australia.</title>
        <authorList>
            <person name="Ogg C.D."/>
            <person name="Patel B.K.C."/>
        </authorList>
    </citation>
    <scope>NUCLEOTIDE SEQUENCE [LARGE SCALE GENOMIC DNA]</scope>
    <source>
        <strain evidence="2 3">RC3</strain>
    </source>
</reference>
<dbReference type="SUPFAM" id="SSF56281">
    <property type="entry name" value="Metallo-hydrolase/oxidoreductase"/>
    <property type="match status" value="1"/>
</dbReference>
<dbReference type="OrthoDB" id="9761531at2"/>
<gene>
    <name evidence="2" type="ORF">CAAU_1796</name>
</gene>
<evidence type="ECO:0000313" key="2">
    <source>
        <dbReference type="EMBL" id="CCJ33880.1"/>
    </source>
</evidence>
<dbReference type="eggNOG" id="COG2333">
    <property type="taxonomic scope" value="Bacteria"/>
</dbReference>
<dbReference type="Proteomes" id="UP000007652">
    <property type="component" value="Unassembled WGS sequence"/>
</dbReference>
<dbReference type="InterPro" id="IPR036866">
    <property type="entry name" value="RibonucZ/Hydroxyglut_hydro"/>
</dbReference>
<evidence type="ECO:0000259" key="1">
    <source>
        <dbReference type="SMART" id="SM00849"/>
    </source>
</evidence>
<dbReference type="CDD" id="cd07731">
    <property type="entry name" value="ComA-like_MBL-fold"/>
    <property type="match status" value="1"/>
</dbReference>
<protein>
    <submittedName>
        <fullName evidence="2">DNA internalization-related competence protein ComEC/Rec2</fullName>
    </submittedName>
</protein>
<dbReference type="InterPro" id="IPR001279">
    <property type="entry name" value="Metallo-B-lactamas"/>
</dbReference>
<feature type="domain" description="Metallo-beta-lactamase" evidence="1">
    <location>
        <begin position="43"/>
        <end position="236"/>
    </location>
</feature>
<proteinExistence type="predicted"/>
<evidence type="ECO:0000313" key="3">
    <source>
        <dbReference type="Proteomes" id="UP000007652"/>
    </source>
</evidence>
<sequence>MKKFIWFVLLILSLFLINACSIQSPDISTFNGKLVFFTVDVGQGDCLLIKTPGDNYVMIDSGSQNEENKLKYFLNEYNIRRIDYVVATHPHEDHIGNMDYIIKNFDVKKVYMPKVTSNTKSFENLMEAIEERGLKINTAKAGVNFQLDGVEFKFLAPNRNYYEDLNNYSAVLMISYDQNKILLMGDAEKPSEDEIIKKFDVKADILKVGHHGSSSSTGSRFLNKVNPSYAVISCGKNNDYGHPHRETLSLLKKNNINILRTDLDGTIIFLLDGQKIELYR</sequence>
<dbReference type="Pfam" id="PF00753">
    <property type="entry name" value="Lactamase_B"/>
    <property type="match status" value="1"/>
</dbReference>
<dbReference type="PANTHER" id="PTHR30619">
    <property type="entry name" value="DNA INTERNALIZATION/COMPETENCE PROTEIN COMEC/REC2"/>
    <property type="match status" value="1"/>
</dbReference>
<dbReference type="STRING" id="857293.CAAU_1796"/>
<dbReference type="Gene3D" id="3.60.15.10">
    <property type="entry name" value="Ribonuclease Z/Hydroxyacylglutathione hydrolase-like"/>
    <property type="match status" value="1"/>
</dbReference>
<dbReference type="InterPro" id="IPR052159">
    <property type="entry name" value="Competence_DNA_uptake"/>
</dbReference>
<dbReference type="InterPro" id="IPR035681">
    <property type="entry name" value="ComA-like_MBL"/>
</dbReference>